<feature type="non-terminal residue" evidence="7">
    <location>
        <position position="312"/>
    </location>
</feature>
<dbReference type="Pfam" id="PF02653">
    <property type="entry name" value="BPD_transp_2"/>
    <property type="match status" value="1"/>
</dbReference>
<feature type="transmembrane region" description="Helical" evidence="6">
    <location>
        <begin position="63"/>
        <end position="83"/>
    </location>
</feature>
<gene>
    <name evidence="7" type="ORF">E6H01_04565</name>
</gene>
<feature type="transmembrane region" description="Helical" evidence="6">
    <location>
        <begin position="153"/>
        <end position="175"/>
    </location>
</feature>
<keyword evidence="3 6" id="KW-0812">Transmembrane</keyword>
<dbReference type="PANTHER" id="PTHR30482:SF10">
    <property type="entry name" value="HIGH-AFFINITY BRANCHED-CHAIN AMINO ACID TRANSPORT PROTEIN BRAE"/>
    <property type="match status" value="1"/>
</dbReference>
<dbReference type="EMBL" id="VBAL01000053">
    <property type="protein sequence ID" value="TMJ03972.1"/>
    <property type="molecule type" value="Genomic_DNA"/>
</dbReference>
<dbReference type="GO" id="GO:0005886">
    <property type="term" value="C:plasma membrane"/>
    <property type="evidence" value="ECO:0007669"/>
    <property type="project" value="UniProtKB-SubCell"/>
</dbReference>
<feature type="transmembrane region" description="Helical" evidence="6">
    <location>
        <begin position="206"/>
        <end position="225"/>
    </location>
</feature>
<dbReference type="InterPro" id="IPR043428">
    <property type="entry name" value="LivM-like"/>
</dbReference>
<feature type="transmembrane region" description="Helical" evidence="6">
    <location>
        <begin position="89"/>
        <end position="108"/>
    </location>
</feature>
<feature type="transmembrane region" description="Helical" evidence="6">
    <location>
        <begin position="280"/>
        <end position="302"/>
    </location>
</feature>
<comment type="subcellular location">
    <subcellularLocation>
        <location evidence="1">Cell membrane</location>
        <topology evidence="1">Multi-pass membrane protein</topology>
    </subcellularLocation>
</comment>
<proteinExistence type="predicted"/>
<accession>A0A537L7G8</accession>
<organism evidence="7 8">
    <name type="scientific">Candidatus Segetimicrobium genomatis</name>
    <dbReference type="NCBI Taxonomy" id="2569760"/>
    <lineage>
        <taxon>Bacteria</taxon>
        <taxon>Bacillati</taxon>
        <taxon>Candidatus Sysuimicrobiota</taxon>
        <taxon>Candidatus Sysuimicrobiia</taxon>
        <taxon>Candidatus Sysuimicrobiales</taxon>
        <taxon>Candidatus Segetimicrobiaceae</taxon>
        <taxon>Candidatus Segetimicrobium</taxon>
    </lineage>
</organism>
<dbReference type="InterPro" id="IPR001851">
    <property type="entry name" value="ABC_transp_permease"/>
</dbReference>
<feature type="transmembrane region" description="Helical" evidence="6">
    <location>
        <begin position="115"/>
        <end position="133"/>
    </location>
</feature>
<dbReference type="GO" id="GO:0015658">
    <property type="term" value="F:branched-chain amino acid transmembrane transporter activity"/>
    <property type="evidence" value="ECO:0007669"/>
    <property type="project" value="InterPro"/>
</dbReference>
<keyword evidence="4 6" id="KW-1133">Transmembrane helix</keyword>
<feature type="transmembrane region" description="Helical" evidence="6">
    <location>
        <begin position="245"/>
        <end position="268"/>
    </location>
</feature>
<dbReference type="CDD" id="cd06581">
    <property type="entry name" value="TM_PBP1_LivM_like"/>
    <property type="match status" value="1"/>
</dbReference>
<keyword evidence="2" id="KW-1003">Cell membrane</keyword>
<evidence type="ECO:0000256" key="6">
    <source>
        <dbReference type="SAM" id="Phobius"/>
    </source>
</evidence>
<evidence type="ECO:0000313" key="8">
    <source>
        <dbReference type="Proteomes" id="UP000319353"/>
    </source>
</evidence>
<evidence type="ECO:0000256" key="1">
    <source>
        <dbReference type="ARBA" id="ARBA00004651"/>
    </source>
</evidence>
<evidence type="ECO:0000313" key="7">
    <source>
        <dbReference type="EMBL" id="TMJ03972.1"/>
    </source>
</evidence>
<keyword evidence="5 6" id="KW-0472">Membrane</keyword>
<evidence type="ECO:0000256" key="2">
    <source>
        <dbReference type="ARBA" id="ARBA00022475"/>
    </source>
</evidence>
<name>A0A537L7G8_9BACT</name>
<dbReference type="AlphaFoldDB" id="A0A537L7G8"/>
<dbReference type="Proteomes" id="UP000319353">
    <property type="component" value="Unassembled WGS sequence"/>
</dbReference>
<evidence type="ECO:0000256" key="4">
    <source>
        <dbReference type="ARBA" id="ARBA00022989"/>
    </source>
</evidence>
<feature type="transmembrane region" description="Helical" evidence="6">
    <location>
        <begin position="30"/>
        <end position="51"/>
    </location>
</feature>
<comment type="caution">
    <text evidence="7">The sequence shown here is derived from an EMBL/GenBank/DDBJ whole genome shotgun (WGS) entry which is preliminary data.</text>
</comment>
<dbReference type="PANTHER" id="PTHR30482">
    <property type="entry name" value="HIGH-AFFINITY BRANCHED-CHAIN AMINO ACID TRANSPORT SYSTEM PERMEASE"/>
    <property type="match status" value="1"/>
</dbReference>
<evidence type="ECO:0000256" key="5">
    <source>
        <dbReference type="ARBA" id="ARBA00023136"/>
    </source>
</evidence>
<protein>
    <submittedName>
        <fullName evidence="7">Branched-chain amino acid ABC transporter permease</fullName>
    </submittedName>
</protein>
<feature type="transmembrane region" description="Helical" evidence="6">
    <location>
        <begin position="5"/>
        <end position="24"/>
    </location>
</feature>
<evidence type="ECO:0000256" key="3">
    <source>
        <dbReference type="ARBA" id="ARBA00022692"/>
    </source>
</evidence>
<sequence length="312" mass="32589">MRLPAIRSFGPTVWGIGLFLLLLAGSAPRIPVFLLTLVIGLLIWATLAYSLNLITGLTGYVSFGHVVFMALGGYALAFGVGTWNLHPVAGVAFGAVVGAALALGIGVVTLRFRGVYFAIATLVVAIAALYIVLEVKELGDGTGLSLPESVGFQPLPMFYTIWVILAVEIGLTYIITHGRIGYGLRSIKSDEDAAKTLGINAARLKLFVFALSGLFAGAAGGVYAWNASSAFPYQAFDLGFSLQMLAMIVIGGMGTLLGPLIGTVAVYLPSQIFLTIPVLSGLQAIVIGIVVVVIALFVPGGIVGTLQKYIPE</sequence>
<reference evidence="7 8" key="1">
    <citation type="journal article" date="2019" name="Nat. Microbiol.">
        <title>Mediterranean grassland soil C-N compound turnover is dependent on rainfall and depth, and is mediated by genomically divergent microorganisms.</title>
        <authorList>
            <person name="Diamond S."/>
            <person name="Andeer P.F."/>
            <person name="Li Z."/>
            <person name="Crits-Christoph A."/>
            <person name="Burstein D."/>
            <person name="Anantharaman K."/>
            <person name="Lane K.R."/>
            <person name="Thomas B.C."/>
            <person name="Pan C."/>
            <person name="Northen T.R."/>
            <person name="Banfield J.F."/>
        </authorList>
    </citation>
    <scope>NUCLEOTIDE SEQUENCE [LARGE SCALE GENOMIC DNA]</scope>
    <source>
        <strain evidence="7">NP_4</strain>
    </source>
</reference>